<sequence length="479" mass="54158">MNSQQETQYPVVIIGNGPSGISLSNILSGNFPYFNGKVPQCPQPHESFLYEKCRRNMELSFVEQDLEYLSEGLQGRSTNPVALLFDHLNQPNADTGLHEESTLTWRHCRDWRTHHLVVGRGHSGGSWHLMQGSQLTVSLNNWLDLPGWTFREWLEQHHKKIKKASSCCQLARDSVVGKGNLYDRASTSHVAEYYENYVSERGLEKHFENNIKIKSVKRKGTVWEICGNRKVKSRFSSHKKPFRVLAENVVLASGLSKPKKLSIDGEGLPFVHHHVRKVIQLTKPESKSKKIKKPVLVVGDGLSAADTVLELVSNEIPVIHILRHDLNDEELVLNKMPTQVYHDYAKVKDMMTKPVFTAQGDCLYQAYFKCQLLSISKHKECKLKMQDGKCQTLSVSAVFILIGTRPELSFLQDVPALGVNPTQDIDCRHNPIDVDPYSYECKRVKNLFAMGPLVGDNFVRFGIGGALGIANHLHKSSRR</sequence>
<dbReference type="PANTHER" id="PTHR15192">
    <property type="entry name" value="PROTEIN CBG05349"/>
    <property type="match status" value="1"/>
</dbReference>
<feature type="domain" description="FAD/NAD(P)-binding" evidence="1">
    <location>
        <begin position="177"/>
        <end position="451"/>
    </location>
</feature>
<name>A0A6S7FZ92_PARCT</name>
<dbReference type="InterPro" id="IPR036188">
    <property type="entry name" value="FAD/NAD-bd_sf"/>
</dbReference>
<accession>A0A6S7FZ92</accession>
<keyword evidence="3" id="KW-1185">Reference proteome</keyword>
<dbReference type="InterPro" id="IPR029731">
    <property type="entry name" value="OSGIN1/2"/>
</dbReference>
<evidence type="ECO:0000313" key="2">
    <source>
        <dbReference type="EMBL" id="CAB3985018.1"/>
    </source>
</evidence>
<reference evidence="2" key="1">
    <citation type="submission" date="2020-04" db="EMBL/GenBank/DDBJ databases">
        <authorList>
            <person name="Alioto T."/>
            <person name="Alioto T."/>
            <person name="Gomez Garrido J."/>
        </authorList>
    </citation>
    <scope>NUCLEOTIDE SEQUENCE</scope>
    <source>
        <strain evidence="2">A484AB</strain>
    </source>
</reference>
<dbReference type="PANTHER" id="PTHR15192:SF8">
    <property type="entry name" value="FAD_NAD(P)-BINDING DOMAIN-CONTAINING PROTEIN"/>
    <property type="match status" value="1"/>
</dbReference>
<dbReference type="OrthoDB" id="412005at2759"/>
<dbReference type="SUPFAM" id="SSF51905">
    <property type="entry name" value="FAD/NAD(P)-binding domain"/>
    <property type="match status" value="2"/>
</dbReference>
<dbReference type="AlphaFoldDB" id="A0A6S7FZ92"/>
<comment type="caution">
    <text evidence="2">The sequence shown here is derived from an EMBL/GenBank/DDBJ whole genome shotgun (WGS) entry which is preliminary data.</text>
</comment>
<dbReference type="EMBL" id="CACRXK020000817">
    <property type="protein sequence ID" value="CAB3985018.1"/>
    <property type="molecule type" value="Genomic_DNA"/>
</dbReference>
<dbReference type="Proteomes" id="UP001152795">
    <property type="component" value="Unassembled WGS sequence"/>
</dbReference>
<dbReference type="InterPro" id="IPR023753">
    <property type="entry name" value="FAD/NAD-binding_dom"/>
</dbReference>
<gene>
    <name evidence="2" type="ORF">PACLA_8A073541</name>
</gene>
<dbReference type="Pfam" id="PF07992">
    <property type="entry name" value="Pyr_redox_2"/>
    <property type="match status" value="1"/>
</dbReference>
<evidence type="ECO:0000313" key="3">
    <source>
        <dbReference type="Proteomes" id="UP001152795"/>
    </source>
</evidence>
<dbReference type="Gene3D" id="3.50.50.60">
    <property type="entry name" value="FAD/NAD(P)-binding domain"/>
    <property type="match status" value="1"/>
</dbReference>
<organism evidence="2 3">
    <name type="scientific">Paramuricea clavata</name>
    <name type="common">Red gorgonian</name>
    <name type="synonym">Violescent sea-whip</name>
    <dbReference type="NCBI Taxonomy" id="317549"/>
    <lineage>
        <taxon>Eukaryota</taxon>
        <taxon>Metazoa</taxon>
        <taxon>Cnidaria</taxon>
        <taxon>Anthozoa</taxon>
        <taxon>Octocorallia</taxon>
        <taxon>Malacalcyonacea</taxon>
        <taxon>Plexauridae</taxon>
        <taxon>Paramuricea</taxon>
    </lineage>
</organism>
<protein>
    <submittedName>
        <fullName evidence="2">Oxidative stress-induced growth inhibitor 2-like</fullName>
    </submittedName>
</protein>
<proteinExistence type="predicted"/>
<evidence type="ECO:0000259" key="1">
    <source>
        <dbReference type="Pfam" id="PF07992"/>
    </source>
</evidence>
<dbReference type="GO" id="GO:0016491">
    <property type="term" value="F:oxidoreductase activity"/>
    <property type="evidence" value="ECO:0007669"/>
    <property type="project" value="InterPro"/>
</dbReference>